<reference evidence="1" key="1">
    <citation type="submission" date="2019-08" db="EMBL/GenBank/DDBJ databases">
        <authorList>
            <person name="Kucharzyk K."/>
            <person name="Murdoch R.W."/>
            <person name="Higgins S."/>
            <person name="Loffler F."/>
        </authorList>
    </citation>
    <scope>NUCLEOTIDE SEQUENCE</scope>
</reference>
<gene>
    <name evidence="1" type="ORF">SDC9_159147</name>
</gene>
<dbReference type="EMBL" id="VSSQ01058108">
    <property type="protein sequence ID" value="MPN11839.1"/>
    <property type="molecule type" value="Genomic_DNA"/>
</dbReference>
<comment type="caution">
    <text evidence="1">The sequence shown here is derived from an EMBL/GenBank/DDBJ whole genome shotgun (WGS) entry which is preliminary data.</text>
</comment>
<name>A0A645FER8_9ZZZZ</name>
<accession>A0A645FER8</accession>
<protein>
    <submittedName>
        <fullName evidence="1">Uncharacterized protein</fullName>
    </submittedName>
</protein>
<evidence type="ECO:0000313" key="1">
    <source>
        <dbReference type="EMBL" id="MPN11839.1"/>
    </source>
</evidence>
<organism evidence="1">
    <name type="scientific">bioreactor metagenome</name>
    <dbReference type="NCBI Taxonomy" id="1076179"/>
    <lineage>
        <taxon>unclassified sequences</taxon>
        <taxon>metagenomes</taxon>
        <taxon>ecological metagenomes</taxon>
    </lineage>
</organism>
<sequence length="76" mass="8152">MSLKTVVGPDAGEIPIRPSNAVDRVDRKFYNICGAGHVILILFNDAPLQNAALPETQIIAGICDARLSFQVQQGGF</sequence>
<proteinExistence type="predicted"/>
<dbReference type="AlphaFoldDB" id="A0A645FER8"/>